<dbReference type="AlphaFoldDB" id="A0A841QFJ6"/>
<organism evidence="1 2">
    <name type="scientific">Acetobacter lovaniensis</name>
    <dbReference type="NCBI Taxonomy" id="104100"/>
    <lineage>
        <taxon>Bacteria</taxon>
        <taxon>Pseudomonadati</taxon>
        <taxon>Pseudomonadota</taxon>
        <taxon>Alphaproteobacteria</taxon>
        <taxon>Acetobacterales</taxon>
        <taxon>Acetobacteraceae</taxon>
        <taxon>Acetobacter</taxon>
    </lineage>
</organism>
<reference evidence="1 2" key="1">
    <citation type="submission" date="2020-08" db="EMBL/GenBank/DDBJ databases">
        <title>Genomic Encyclopedia of Type Strains, Phase IV (KMG-IV): sequencing the most valuable type-strain genomes for metagenomic binning, comparative biology and taxonomic classification.</title>
        <authorList>
            <person name="Goeker M."/>
        </authorList>
    </citation>
    <scope>NUCLEOTIDE SEQUENCE [LARGE SCALE GENOMIC DNA]</scope>
    <source>
        <strain evidence="1 2">DSM 4491</strain>
    </source>
</reference>
<dbReference type="SUPFAM" id="SSF47413">
    <property type="entry name" value="lambda repressor-like DNA-binding domains"/>
    <property type="match status" value="1"/>
</dbReference>
<keyword evidence="1" id="KW-0238">DNA-binding</keyword>
<name>A0A841QFJ6_9PROT</name>
<dbReference type="EMBL" id="JACHIE010000006">
    <property type="protein sequence ID" value="MBB6457226.1"/>
    <property type="molecule type" value="Genomic_DNA"/>
</dbReference>
<dbReference type="RefSeq" id="WP_166113347.1">
    <property type="nucleotide sequence ID" value="NZ_BAABDB010000007.1"/>
</dbReference>
<accession>A0A841QFJ6</accession>
<comment type="caution">
    <text evidence="1">The sequence shown here is derived from an EMBL/GenBank/DDBJ whole genome shotgun (WGS) entry which is preliminary data.</text>
</comment>
<dbReference type="Pfam" id="PF15943">
    <property type="entry name" value="YdaS_toxin"/>
    <property type="match status" value="1"/>
</dbReference>
<proteinExistence type="predicted"/>
<dbReference type="InterPro" id="IPR031856">
    <property type="entry name" value="YdaS_toxin-like"/>
</dbReference>
<dbReference type="Proteomes" id="UP000578000">
    <property type="component" value="Unassembled WGS sequence"/>
</dbReference>
<keyword evidence="2" id="KW-1185">Reference proteome</keyword>
<evidence type="ECO:0000313" key="1">
    <source>
        <dbReference type="EMBL" id="MBB6457226.1"/>
    </source>
</evidence>
<dbReference type="GO" id="GO:0003677">
    <property type="term" value="F:DNA binding"/>
    <property type="evidence" value="ECO:0007669"/>
    <property type="project" value="UniProtKB-KW"/>
</dbReference>
<evidence type="ECO:0000313" key="2">
    <source>
        <dbReference type="Proteomes" id="UP000578000"/>
    </source>
</evidence>
<dbReference type="InterPro" id="IPR010982">
    <property type="entry name" value="Lambda_DNA-bd_dom_sf"/>
</dbReference>
<dbReference type="Gene3D" id="1.10.260.40">
    <property type="entry name" value="lambda repressor-like DNA-binding domains"/>
    <property type="match status" value="1"/>
</dbReference>
<protein>
    <submittedName>
        <fullName evidence="1">DNA-binding transcriptional regulator YdaS (Cro superfamily)</fullName>
    </submittedName>
</protein>
<gene>
    <name evidence="1" type="ORF">HNR55_001814</name>
</gene>
<sequence length="67" mass="7552">MSIKAIIKKAGGPSKVARLLGIHHSAVLRWQDVPYERVLELEAATGIPREELRPDFFKRTPTEEARA</sequence>